<dbReference type="AlphaFoldDB" id="A0A1S1Z405"/>
<dbReference type="EMBL" id="JRYR02000001">
    <property type="protein sequence ID" value="OHX67971.1"/>
    <property type="molecule type" value="Genomic_DNA"/>
</dbReference>
<dbReference type="STRING" id="915059.NH26_17290"/>
<name>A0A1S1Z405_FLAPC</name>
<proteinExistence type="predicted"/>
<gene>
    <name evidence="1" type="ORF">NH26_17290</name>
</gene>
<dbReference type="OrthoDB" id="981023at2"/>
<evidence type="ECO:0000313" key="2">
    <source>
        <dbReference type="Proteomes" id="UP000179797"/>
    </source>
</evidence>
<keyword evidence="2" id="KW-1185">Reference proteome</keyword>
<evidence type="ECO:0000313" key="1">
    <source>
        <dbReference type="EMBL" id="OHX67971.1"/>
    </source>
</evidence>
<accession>A0A1S1Z405</accession>
<organism evidence="1 2">
    <name type="scientific">Flammeovirga pacifica</name>
    <dbReference type="NCBI Taxonomy" id="915059"/>
    <lineage>
        <taxon>Bacteria</taxon>
        <taxon>Pseudomonadati</taxon>
        <taxon>Bacteroidota</taxon>
        <taxon>Cytophagia</taxon>
        <taxon>Cytophagales</taxon>
        <taxon>Flammeovirgaceae</taxon>
        <taxon>Flammeovirga</taxon>
    </lineage>
</organism>
<comment type="caution">
    <text evidence="1">The sequence shown here is derived from an EMBL/GenBank/DDBJ whole genome shotgun (WGS) entry which is preliminary data.</text>
</comment>
<sequence length="96" mass="11472">MREVLVEKVIPKKSSLIEFLIYNKQDNILQVSYKRGKHTGKVITYNNFPADSFDMIITSESQGRTLLRELKRYKKEKDSFFKFFINLFTKNNKIPY</sequence>
<dbReference type="RefSeq" id="WP_044219994.1">
    <property type="nucleotide sequence ID" value="NZ_JRYR02000001.1"/>
</dbReference>
<reference evidence="1 2" key="1">
    <citation type="journal article" date="2012" name="Int. J. Syst. Evol. Microbiol.">
        <title>Flammeovirga pacifica sp. nov., isolated from deep-sea sediment.</title>
        <authorList>
            <person name="Xu H."/>
            <person name="Fu Y."/>
            <person name="Yang N."/>
            <person name="Ding Z."/>
            <person name="Lai Q."/>
            <person name="Zeng R."/>
        </authorList>
    </citation>
    <scope>NUCLEOTIDE SEQUENCE [LARGE SCALE GENOMIC DNA]</scope>
    <source>
        <strain evidence="2">DSM 24597 / LMG 26175 / WPAGA1</strain>
    </source>
</reference>
<dbReference type="Proteomes" id="UP000179797">
    <property type="component" value="Unassembled WGS sequence"/>
</dbReference>
<protein>
    <submittedName>
        <fullName evidence="1">Uncharacterized protein</fullName>
    </submittedName>
</protein>